<evidence type="ECO:0000313" key="2">
    <source>
        <dbReference type="EMBL" id="CAB9501420.1"/>
    </source>
</evidence>
<dbReference type="EMBL" id="CAICTM010000107">
    <property type="protein sequence ID" value="CAB9501420.1"/>
    <property type="molecule type" value="Genomic_DNA"/>
</dbReference>
<protein>
    <submittedName>
        <fullName evidence="2">Uncharacterized protein</fullName>
    </submittedName>
</protein>
<comment type="caution">
    <text evidence="2">The sequence shown here is derived from an EMBL/GenBank/DDBJ whole genome shotgun (WGS) entry which is preliminary data.</text>
</comment>
<organism evidence="2 3">
    <name type="scientific">Seminavis robusta</name>
    <dbReference type="NCBI Taxonomy" id="568900"/>
    <lineage>
        <taxon>Eukaryota</taxon>
        <taxon>Sar</taxon>
        <taxon>Stramenopiles</taxon>
        <taxon>Ochrophyta</taxon>
        <taxon>Bacillariophyta</taxon>
        <taxon>Bacillariophyceae</taxon>
        <taxon>Bacillariophycidae</taxon>
        <taxon>Naviculales</taxon>
        <taxon>Naviculaceae</taxon>
        <taxon>Seminavis</taxon>
    </lineage>
</organism>
<reference evidence="2" key="1">
    <citation type="submission" date="2020-06" db="EMBL/GenBank/DDBJ databases">
        <authorList>
            <consortium name="Plant Systems Biology data submission"/>
        </authorList>
    </citation>
    <scope>NUCLEOTIDE SEQUENCE</scope>
    <source>
        <strain evidence="2">D6</strain>
    </source>
</reference>
<keyword evidence="1" id="KW-0732">Signal</keyword>
<evidence type="ECO:0000313" key="3">
    <source>
        <dbReference type="Proteomes" id="UP001153069"/>
    </source>
</evidence>
<proteinExistence type="predicted"/>
<evidence type="ECO:0000256" key="1">
    <source>
        <dbReference type="SAM" id="SignalP"/>
    </source>
</evidence>
<accession>A0A9N8DGI2</accession>
<feature type="chain" id="PRO_5040182710" evidence="1">
    <location>
        <begin position="26"/>
        <end position="356"/>
    </location>
</feature>
<gene>
    <name evidence="2" type="ORF">SEMRO_108_G054200.1</name>
</gene>
<dbReference type="AlphaFoldDB" id="A0A9N8DGI2"/>
<keyword evidence="3" id="KW-1185">Reference proteome</keyword>
<feature type="signal peptide" evidence="1">
    <location>
        <begin position="1"/>
        <end position="25"/>
    </location>
</feature>
<sequence>MVFSLEQVFAFLAISSSLLIVRVNGQQDVKVNMQPLRYCSDRRWWGCQARAYPYGEYWENAGMSSNHQNAAFMGIMGEEPAAPRYLAIFSHGQQGLHGQIGDATANVFCGSDMEWKWNTDENPSQTIHLDGKSAAAQFYNDQSRFLPQSDTLFLTIFDPQFSQQFSEHEKNEILDGYASFLDSKVYDWADIEGVVFVGASRGGCFVTRLAQKLEASYLQDGAKVALSVVDPVCKMAQEEYGVTSDTIDNPLNTAYRSYTTDVAAQLSGPKENYCVRNLALGEEISGMFLGVRGWSHNTCTESTCYLNDASDQPYYTQVWANMCHSCVGRQYDDASLDVTVNPILDHLEGCMARFGW</sequence>
<dbReference type="Proteomes" id="UP001153069">
    <property type="component" value="Unassembled WGS sequence"/>
</dbReference>
<name>A0A9N8DGI2_9STRA</name>